<evidence type="ECO:0000256" key="4">
    <source>
        <dbReference type="ARBA" id="ARBA00022531"/>
    </source>
</evidence>
<dbReference type="Proteomes" id="UP000216339">
    <property type="component" value="Unassembled WGS sequence"/>
</dbReference>
<keyword evidence="12" id="KW-1185">Reference proteome</keyword>
<protein>
    <recommendedName>
        <fullName evidence="2">Photosynthetic reaction center cytochrome c subunit</fullName>
    </recommendedName>
</protein>
<dbReference type="GO" id="GO:0019684">
    <property type="term" value="P:photosynthesis, light reaction"/>
    <property type="evidence" value="ECO:0007669"/>
    <property type="project" value="InterPro"/>
</dbReference>
<evidence type="ECO:0000256" key="1">
    <source>
        <dbReference type="ARBA" id="ARBA00003196"/>
    </source>
</evidence>
<feature type="compositionally biased region" description="Low complexity" evidence="9">
    <location>
        <begin position="131"/>
        <end position="141"/>
    </location>
</feature>
<gene>
    <name evidence="11" type="ORF">BSZ37_11215</name>
</gene>
<keyword evidence="10" id="KW-0732">Signal</keyword>
<keyword evidence="8" id="KW-0408">Iron</keyword>
<dbReference type="GO" id="GO:0020037">
    <property type="term" value="F:heme binding"/>
    <property type="evidence" value="ECO:0007669"/>
    <property type="project" value="InterPro"/>
</dbReference>
<dbReference type="GO" id="GO:0009055">
    <property type="term" value="F:electron transfer activity"/>
    <property type="evidence" value="ECO:0007669"/>
    <property type="project" value="InterPro"/>
</dbReference>
<dbReference type="OrthoDB" id="951235at2"/>
<dbReference type="GO" id="GO:0030077">
    <property type="term" value="C:plasma membrane light-harvesting complex"/>
    <property type="evidence" value="ECO:0007669"/>
    <property type="project" value="InterPro"/>
</dbReference>
<feature type="chain" id="PRO_5012876876" description="Photosynthetic reaction center cytochrome c subunit" evidence="10">
    <location>
        <begin position="26"/>
        <end position="158"/>
    </location>
</feature>
<evidence type="ECO:0000256" key="7">
    <source>
        <dbReference type="ARBA" id="ARBA00022982"/>
    </source>
</evidence>
<keyword evidence="6" id="KW-0479">Metal-binding</keyword>
<sequence length="158" mass="16768">MRLLVPLVGFALLVLAAYAPGPTPAAPEAAPADSSQWENLQVLPDSISRDALIGMMRGFTEALGVRCDHCHARGGEGPPDFPSDANPHKEVAREMMRMTWQLNREALPAIEGLHEAEGARVTCYTCHRGAARPATAPPAEAEPAEHDHGEGSSPGDSN</sequence>
<dbReference type="InterPro" id="IPR003158">
    <property type="entry name" value="Photosyn_RC_cyt_c-su"/>
</dbReference>
<dbReference type="Gene3D" id="1.10.468.10">
    <property type="entry name" value="Photosynthetic Reaction Center, subunit C, domain 2"/>
    <property type="match status" value="1"/>
</dbReference>
<evidence type="ECO:0000256" key="9">
    <source>
        <dbReference type="SAM" id="MobiDB-lite"/>
    </source>
</evidence>
<reference evidence="11 12" key="1">
    <citation type="submission" date="2016-11" db="EMBL/GenBank/DDBJ databases">
        <title>Study of marine rhodopsin-containing bacteria.</title>
        <authorList>
            <person name="Yoshizawa S."/>
            <person name="Kumagai Y."/>
            <person name="Kogure K."/>
        </authorList>
    </citation>
    <scope>NUCLEOTIDE SEQUENCE [LARGE SCALE GENOMIC DNA]</scope>
    <source>
        <strain evidence="11 12">SAORIC-28</strain>
    </source>
</reference>
<comment type="function">
    <text evidence="1">The reaction center of purple bacteria contains a tightly bound cytochrome molecule which re-reduces the photo oxidized primary electron donor.</text>
</comment>
<keyword evidence="7" id="KW-0249">Electron transport</keyword>
<dbReference type="RefSeq" id="WP_095510626.1">
    <property type="nucleotide sequence ID" value="NZ_MQWD01000001.1"/>
</dbReference>
<dbReference type="NCBIfam" id="NF033196">
    <property type="entry name" value="c_type_nonphoto"/>
    <property type="match status" value="1"/>
</dbReference>
<dbReference type="InterPro" id="IPR023119">
    <property type="entry name" value="Multihaem_cyt_PRC_cyt_su-like"/>
</dbReference>
<dbReference type="AlphaFoldDB" id="A0A271J136"/>
<feature type="region of interest" description="Disordered" evidence="9">
    <location>
        <begin position="130"/>
        <end position="158"/>
    </location>
</feature>
<evidence type="ECO:0000256" key="8">
    <source>
        <dbReference type="ARBA" id="ARBA00023004"/>
    </source>
</evidence>
<comment type="caution">
    <text evidence="11">The sequence shown here is derived from an EMBL/GenBank/DDBJ whole genome shotgun (WGS) entry which is preliminary data.</text>
</comment>
<evidence type="ECO:0000256" key="2">
    <source>
        <dbReference type="ARBA" id="ARBA00015978"/>
    </source>
</evidence>
<keyword evidence="4" id="KW-0602">Photosynthesis</keyword>
<evidence type="ECO:0000313" key="11">
    <source>
        <dbReference type="EMBL" id="PAP76958.1"/>
    </source>
</evidence>
<dbReference type="Pfam" id="PF02276">
    <property type="entry name" value="CytoC_RC"/>
    <property type="match status" value="1"/>
</dbReference>
<dbReference type="GO" id="GO:0005506">
    <property type="term" value="F:iron ion binding"/>
    <property type="evidence" value="ECO:0007669"/>
    <property type="project" value="InterPro"/>
</dbReference>
<evidence type="ECO:0000256" key="10">
    <source>
        <dbReference type="SAM" id="SignalP"/>
    </source>
</evidence>
<evidence type="ECO:0000256" key="5">
    <source>
        <dbReference type="ARBA" id="ARBA00022617"/>
    </source>
</evidence>
<evidence type="ECO:0000256" key="6">
    <source>
        <dbReference type="ARBA" id="ARBA00022723"/>
    </source>
</evidence>
<evidence type="ECO:0000256" key="3">
    <source>
        <dbReference type="ARBA" id="ARBA00022448"/>
    </source>
</evidence>
<proteinExistence type="predicted"/>
<evidence type="ECO:0000313" key="12">
    <source>
        <dbReference type="Proteomes" id="UP000216339"/>
    </source>
</evidence>
<dbReference type="SUPFAM" id="SSF48695">
    <property type="entry name" value="Multiheme cytochromes"/>
    <property type="match status" value="1"/>
</dbReference>
<name>A0A271J136_9BACT</name>
<organism evidence="11 12">
    <name type="scientific">Rubrivirga marina</name>
    <dbReference type="NCBI Taxonomy" id="1196024"/>
    <lineage>
        <taxon>Bacteria</taxon>
        <taxon>Pseudomonadati</taxon>
        <taxon>Rhodothermota</taxon>
        <taxon>Rhodothermia</taxon>
        <taxon>Rhodothermales</taxon>
        <taxon>Rubricoccaceae</taxon>
        <taxon>Rubrivirga</taxon>
    </lineage>
</organism>
<keyword evidence="3" id="KW-0813">Transport</keyword>
<dbReference type="InterPro" id="IPR036280">
    <property type="entry name" value="Multihaem_cyt_sf"/>
</dbReference>
<accession>A0A271J136</accession>
<feature type="signal peptide" evidence="10">
    <location>
        <begin position="1"/>
        <end position="25"/>
    </location>
</feature>
<keyword evidence="5" id="KW-0349">Heme</keyword>
<dbReference type="EMBL" id="MQWD01000001">
    <property type="protein sequence ID" value="PAP76958.1"/>
    <property type="molecule type" value="Genomic_DNA"/>
</dbReference>